<dbReference type="InParanoid" id="A0A7M7P0D9"/>
<dbReference type="InterPro" id="IPR019808">
    <property type="entry name" value="Histidine_triad_CS"/>
</dbReference>
<dbReference type="FunFam" id="3.30.428.10:FF:000005">
    <property type="entry name" value="Histidine triad nucleotide-binding protein 1"/>
    <property type="match status" value="1"/>
</dbReference>
<dbReference type="GO" id="GO:0005739">
    <property type="term" value="C:mitochondrion"/>
    <property type="evidence" value="ECO:0000318"/>
    <property type="project" value="GO_Central"/>
</dbReference>
<organism evidence="5 6">
    <name type="scientific">Strongylocentrotus purpuratus</name>
    <name type="common">Purple sea urchin</name>
    <dbReference type="NCBI Taxonomy" id="7668"/>
    <lineage>
        <taxon>Eukaryota</taxon>
        <taxon>Metazoa</taxon>
        <taxon>Echinodermata</taxon>
        <taxon>Eleutherozoa</taxon>
        <taxon>Echinozoa</taxon>
        <taxon>Echinoidea</taxon>
        <taxon>Euechinoidea</taxon>
        <taxon>Echinacea</taxon>
        <taxon>Camarodonta</taxon>
        <taxon>Echinidea</taxon>
        <taxon>Strongylocentrotidae</taxon>
        <taxon>Strongylocentrotus</taxon>
    </lineage>
</organism>
<evidence type="ECO:0000259" key="4">
    <source>
        <dbReference type="PROSITE" id="PS51084"/>
    </source>
</evidence>
<dbReference type="EnsemblMetazoa" id="XM_030988509">
    <property type="protein sequence ID" value="XP_030844369"/>
    <property type="gene ID" value="LOC579236"/>
</dbReference>
<name>A0A7M7P0D9_STRPU</name>
<dbReference type="PROSITE" id="PS00892">
    <property type="entry name" value="HIT_1"/>
    <property type="match status" value="1"/>
</dbReference>
<dbReference type="PANTHER" id="PTHR23089">
    <property type="entry name" value="HISTIDINE TRIAD HIT PROTEIN"/>
    <property type="match status" value="1"/>
</dbReference>
<dbReference type="InterPro" id="IPR011146">
    <property type="entry name" value="HIT-like"/>
</dbReference>
<dbReference type="SUPFAM" id="SSF54197">
    <property type="entry name" value="HIT-like"/>
    <property type="match status" value="1"/>
</dbReference>
<feature type="domain" description="HIT" evidence="4">
    <location>
        <begin position="67"/>
        <end position="175"/>
    </location>
</feature>
<dbReference type="FunCoup" id="A0A7M7P0D9">
    <property type="interactions" value="1010"/>
</dbReference>
<evidence type="ECO:0000256" key="2">
    <source>
        <dbReference type="PIRSR" id="PIRSR601310-3"/>
    </source>
</evidence>
<protein>
    <recommendedName>
        <fullName evidence="4">HIT domain-containing protein</fullName>
    </recommendedName>
</protein>
<dbReference type="InterPro" id="IPR001310">
    <property type="entry name" value="Histidine_triad_HIT"/>
</dbReference>
<dbReference type="RefSeq" id="XP_030844369.1">
    <property type="nucleotide sequence ID" value="XM_030988509.1"/>
</dbReference>
<dbReference type="AlphaFoldDB" id="A0A7M7P0D9"/>
<evidence type="ECO:0000256" key="1">
    <source>
        <dbReference type="PIRSR" id="PIRSR601310-1"/>
    </source>
</evidence>
<dbReference type="OMA" id="YRVVMNC"/>
<dbReference type="PROSITE" id="PS51084">
    <property type="entry name" value="HIT_2"/>
    <property type="match status" value="1"/>
</dbReference>
<dbReference type="GO" id="GO:0016787">
    <property type="term" value="F:hydrolase activity"/>
    <property type="evidence" value="ECO:0000318"/>
    <property type="project" value="GO_Central"/>
</dbReference>
<keyword evidence="6" id="KW-1185">Reference proteome</keyword>
<evidence type="ECO:0000313" key="5">
    <source>
        <dbReference type="EnsemblMetazoa" id="XP_030844369"/>
    </source>
</evidence>
<reference evidence="5" key="2">
    <citation type="submission" date="2021-01" db="UniProtKB">
        <authorList>
            <consortium name="EnsemblMetazoa"/>
        </authorList>
    </citation>
    <scope>IDENTIFICATION</scope>
</reference>
<proteinExistence type="predicted"/>
<dbReference type="InterPro" id="IPR036265">
    <property type="entry name" value="HIT-like_sf"/>
</dbReference>
<accession>A0A7M7P0D9</accession>
<evidence type="ECO:0000256" key="3">
    <source>
        <dbReference type="PROSITE-ProRule" id="PRU00464"/>
    </source>
</evidence>
<dbReference type="OrthoDB" id="672793at2759"/>
<dbReference type="PRINTS" id="PR00332">
    <property type="entry name" value="HISTRIAD"/>
</dbReference>
<dbReference type="Pfam" id="PF01230">
    <property type="entry name" value="HIT"/>
    <property type="match status" value="1"/>
</dbReference>
<sequence>MAHFVKGGRLVWATFRTQQVLNTPRKSIQRCLAYSQPRFVVEDGEVRASILASEARKADPKKDKPNVFTKIINKEIPADIIYEDDQCIAFRDVNAVAPTHFLVIPRKEIPCISEAGDEDTPLLGHLMTVARKLADKEPLEDGYRVVINNGQHGCQSVYHLHVHVIGGRQMKWPPG</sequence>
<feature type="active site" description="Tele-AMP-histidine intermediate" evidence="1">
    <location>
        <position position="161"/>
    </location>
</feature>
<dbReference type="GeneID" id="579236"/>
<evidence type="ECO:0000313" key="6">
    <source>
        <dbReference type="Proteomes" id="UP000007110"/>
    </source>
</evidence>
<dbReference type="Proteomes" id="UP000007110">
    <property type="component" value="Unassembled WGS sequence"/>
</dbReference>
<dbReference type="GO" id="GO:0005737">
    <property type="term" value="C:cytoplasm"/>
    <property type="evidence" value="ECO:0000318"/>
    <property type="project" value="GO_Central"/>
</dbReference>
<dbReference type="Gene3D" id="3.30.428.10">
    <property type="entry name" value="HIT-like"/>
    <property type="match status" value="1"/>
</dbReference>
<dbReference type="KEGG" id="spu:579236"/>
<feature type="short sequence motif" description="Histidine triad motif" evidence="2 3">
    <location>
        <begin position="159"/>
        <end position="163"/>
    </location>
</feature>
<dbReference type="CDD" id="cd01276">
    <property type="entry name" value="PKCI_related"/>
    <property type="match status" value="1"/>
</dbReference>
<reference evidence="6" key="1">
    <citation type="submission" date="2015-02" db="EMBL/GenBank/DDBJ databases">
        <title>Genome sequencing for Strongylocentrotus purpuratus.</title>
        <authorList>
            <person name="Murali S."/>
            <person name="Liu Y."/>
            <person name="Vee V."/>
            <person name="English A."/>
            <person name="Wang M."/>
            <person name="Skinner E."/>
            <person name="Han Y."/>
            <person name="Muzny D.M."/>
            <person name="Worley K.C."/>
            <person name="Gibbs R.A."/>
        </authorList>
    </citation>
    <scope>NUCLEOTIDE SEQUENCE</scope>
</reference>